<gene>
    <name evidence="9" type="ORF">NSPZN2_90023</name>
</gene>
<keyword evidence="4" id="KW-0547">Nucleotide-binding</keyword>
<dbReference type="InterPro" id="IPR017932">
    <property type="entry name" value="GATase_2_dom"/>
</dbReference>
<dbReference type="Pfam" id="PF00733">
    <property type="entry name" value="Asn_synthase"/>
    <property type="match status" value="1"/>
</dbReference>
<keyword evidence="10" id="KW-1185">Reference proteome</keyword>
<name>A0ABN7MIG3_9BACT</name>
<comment type="pathway">
    <text evidence="1">Amino-acid biosynthesis; L-asparagine biosynthesis; L-asparagine from L-aspartate (L-Gln route): step 1/1.</text>
</comment>
<dbReference type="InterPro" id="IPR051786">
    <property type="entry name" value="ASN_synthetase/amidase"/>
</dbReference>
<evidence type="ECO:0000256" key="5">
    <source>
        <dbReference type="ARBA" id="ARBA00022840"/>
    </source>
</evidence>
<evidence type="ECO:0000256" key="3">
    <source>
        <dbReference type="ARBA" id="ARBA00012737"/>
    </source>
</evidence>
<dbReference type="PANTHER" id="PTHR43284:SF1">
    <property type="entry name" value="ASPARAGINE SYNTHETASE"/>
    <property type="match status" value="1"/>
</dbReference>
<keyword evidence="5" id="KW-0067">ATP-binding</keyword>
<dbReference type="Pfam" id="PF13537">
    <property type="entry name" value="GATase_7"/>
    <property type="match status" value="1"/>
</dbReference>
<evidence type="ECO:0000256" key="6">
    <source>
        <dbReference type="ARBA" id="ARBA00022962"/>
    </source>
</evidence>
<protein>
    <recommendedName>
        <fullName evidence="3">asparagine synthase (glutamine-hydrolyzing)</fullName>
        <ecNumber evidence="3">6.3.5.4</ecNumber>
    </recommendedName>
</protein>
<organism evidence="9 10">
    <name type="scientific">Nitrospira defluvii</name>
    <dbReference type="NCBI Taxonomy" id="330214"/>
    <lineage>
        <taxon>Bacteria</taxon>
        <taxon>Pseudomonadati</taxon>
        <taxon>Nitrospirota</taxon>
        <taxon>Nitrospiria</taxon>
        <taxon>Nitrospirales</taxon>
        <taxon>Nitrospiraceae</taxon>
        <taxon>Nitrospira</taxon>
    </lineage>
</organism>
<dbReference type="PROSITE" id="PS51278">
    <property type="entry name" value="GATASE_TYPE_2"/>
    <property type="match status" value="1"/>
</dbReference>
<evidence type="ECO:0000256" key="2">
    <source>
        <dbReference type="ARBA" id="ARBA00005752"/>
    </source>
</evidence>
<dbReference type="EC" id="6.3.5.4" evidence="3"/>
<accession>A0ABN7MIG3</accession>
<evidence type="ECO:0000313" key="9">
    <source>
        <dbReference type="EMBL" id="CAE6804468.1"/>
    </source>
</evidence>
<dbReference type="SUPFAM" id="SSF56235">
    <property type="entry name" value="N-terminal nucleophile aminohydrolases (Ntn hydrolases)"/>
    <property type="match status" value="1"/>
</dbReference>
<dbReference type="Gene3D" id="3.60.20.10">
    <property type="entry name" value="Glutamine Phosphoribosylpyrophosphate, subunit 1, domain 1"/>
    <property type="match status" value="1"/>
</dbReference>
<dbReference type="CDD" id="cd01991">
    <property type="entry name" value="Asn_synthase_B_C"/>
    <property type="match status" value="1"/>
</dbReference>
<keyword evidence="9" id="KW-0436">Ligase</keyword>
<feature type="domain" description="Glutamine amidotransferase type-2" evidence="8">
    <location>
        <begin position="2"/>
        <end position="214"/>
    </location>
</feature>
<sequence length="631" mass="71295">MCGIAVAIGLNGRMIERSAVERMADSLFHRGPDDSGIYLDASVGMGFRRLSILDLSEAGHQPMVTADQQCVLVFNGEIFNYVELRAELRTLGYEFRSSGDSEVLLAAYREWGRECLARLNGMWAFVIYDRRRRCLFGSRDRFGVKPLYVSREGGVVQFASEIKALRASGYLRTGINWKTAAAFLLEGRLDSQAETFYEGIEEIPPGSGFEVGLDGTWQQWLFWSLESLSPTIVENPADTFADLFEDSVRIRMRSDVPVGVCLSGGLDSTAIICAAARQQGEGGARSREALQAFCYMAKEFDESRYIADTLAQTHAQLRQLETSPSELWSDLQKLLWFQDEPVHTMTAVVGYQLMRLAASHGIRVVLNGQGADETIAGYSSYFQDYWVSLIQRGRVGDAWRAITEYSQAHGGSASQRFKEAVVRCVSWKLHKVHAYRNWAQARRQARLRENRWYSHELLSYAGSGAAATPVATLSHALKQSIVSAPLPLYLRIEDRNSMAHSVEARLPFLDYRLVSFVCGLPDEWKVRGPWNKYVLREGMRGRMPESVRGRVDKMGFPTASKKWFAHDLYEPLRDVLASQTVRERGIYNAKVILADLERHRKGEADFANRLFHIAEFELLSDILRQEHVHVA</sequence>
<evidence type="ECO:0000256" key="7">
    <source>
        <dbReference type="ARBA" id="ARBA00048741"/>
    </source>
</evidence>
<dbReference type="PANTHER" id="PTHR43284">
    <property type="entry name" value="ASPARAGINE SYNTHETASE (GLUTAMINE-HYDROLYZING)"/>
    <property type="match status" value="1"/>
</dbReference>
<comment type="catalytic activity">
    <reaction evidence="7">
        <text>L-aspartate + L-glutamine + ATP + H2O = L-asparagine + L-glutamate + AMP + diphosphate + H(+)</text>
        <dbReference type="Rhea" id="RHEA:12228"/>
        <dbReference type="ChEBI" id="CHEBI:15377"/>
        <dbReference type="ChEBI" id="CHEBI:15378"/>
        <dbReference type="ChEBI" id="CHEBI:29985"/>
        <dbReference type="ChEBI" id="CHEBI:29991"/>
        <dbReference type="ChEBI" id="CHEBI:30616"/>
        <dbReference type="ChEBI" id="CHEBI:33019"/>
        <dbReference type="ChEBI" id="CHEBI:58048"/>
        <dbReference type="ChEBI" id="CHEBI:58359"/>
        <dbReference type="ChEBI" id="CHEBI:456215"/>
        <dbReference type="EC" id="6.3.5.4"/>
    </reaction>
</comment>
<comment type="similarity">
    <text evidence="2">Belongs to the asparagine synthetase family.</text>
</comment>
<evidence type="ECO:0000256" key="4">
    <source>
        <dbReference type="ARBA" id="ARBA00022741"/>
    </source>
</evidence>
<dbReference type="Gene3D" id="3.40.50.620">
    <property type="entry name" value="HUPs"/>
    <property type="match status" value="1"/>
</dbReference>
<dbReference type="Proteomes" id="UP000675880">
    <property type="component" value="Unassembled WGS sequence"/>
</dbReference>
<evidence type="ECO:0000256" key="1">
    <source>
        <dbReference type="ARBA" id="ARBA00005187"/>
    </source>
</evidence>
<keyword evidence="6" id="KW-0315">Glutamine amidotransferase</keyword>
<dbReference type="GO" id="GO:0004066">
    <property type="term" value="F:asparagine synthase (glutamine-hydrolyzing) activity"/>
    <property type="evidence" value="ECO:0007669"/>
    <property type="project" value="UniProtKB-EC"/>
</dbReference>
<dbReference type="NCBIfam" id="TIGR01536">
    <property type="entry name" value="asn_synth_AEB"/>
    <property type="match status" value="1"/>
</dbReference>
<comment type="caution">
    <text evidence="9">The sequence shown here is derived from an EMBL/GenBank/DDBJ whole genome shotgun (WGS) entry which is preliminary data.</text>
</comment>
<reference evidence="9 10" key="1">
    <citation type="submission" date="2021-02" db="EMBL/GenBank/DDBJ databases">
        <authorList>
            <person name="Han P."/>
        </authorList>
    </citation>
    <scope>NUCLEOTIDE SEQUENCE [LARGE SCALE GENOMIC DNA]</scope>
    <source>
        <strain evidence="9">Candidatus Nitrospira sp. ZN2</strain>
    </source>
</reference>
<dbReference type="CDD" id="cd00712">
    <property type="entry name" value="AsnB"/>
    <property type="match status" value="1"/>
</dbReference>
<dbReference type="SUPFAM" id="SSF52402">
    <property type="entry name" value="Adenine nucleotide alpha hydrolases-like"/>
    <property type="match status" value="1"/>
</dbReference>
<proteinExistence type="inferred from homology"/>
<dbReference type="InterPro" id="IPR006426">
    <property type="entry name" value="Asn_synth_AEB"/>
</dbReference>
<dbReference type="InterPro" id="IPR014729">
    <property type="entry name" value="Rossmann-like_a/b/a_fold"/>
</dbReference>
<dbReference type="EMBL" id="CAJNBJ010000022">
    <property type="protein sequence ID" value="CAE6804468.1"/>
    <property type="molecule type" value="Genomic_DNA"/>
</dbReference>
<evidence type="ECO:0000259" key="8">
    <source>
        <dbReference type="PROSITE" id="PS51278"/>
    </source>
</evidence>
<dbReference type="InterPro" id="IPR029055">
    <property type="entry name" value="Ntn_hydrolases_N"/>
</dbReference>
<dbReference type="InterPro" id="IPR033738">
    <property type="entry name" value="AsnB_N"/>
</dbReference>
<dbReference type="InterPro" id="IPR001962">
    <property type="entry name" value="Asn_synthase"/>
</dbReference>
<dbReference type="PIRSF" id="PIRSF001589">
    <property type="entry name" value="Asn_synthetase_glu-h"/>
    <property type="match status" value="1"/>
</dbReference>
<evidence type="ECO:0000313" key="10">
    <source>
        <dbReference type="Proteomes" id="UP000675880"/>
    </source>
</evidence>